<comment type="function">
    <text evidence="1 5">May function as somatic storage protein during early seedling development.</text>
</comment>
<dbReference type="PANTHER" id="PTHR31284">
    <property type="entry name" value="ACID PHOSPHATASE-LIKE PROTEIN"/>
    <property type="match status" value="1"/>
</dbReference>
<organism evidence="7">
    <name type="scientific">Glycine tomentella</name>
    <name type="common">Woolly glycine</name>
    <name type="synonym">Glycine tomentosa</name>
    <dbReference type="NCBI Taxonomy" id="44015"/>
    <lineage>
        <taxon>Eukaryota</taxon>
        <taxon>Viridiplantae</taxon>
        <taxon>Streptophyta</taxon>
        <taxon>Embryophyta</taxon>
        <taxon>Tracheophyta</taxon>
        <taxon>Spermatophyta</taxon>
        <taxon>Magnoliopsida</taxon>
        <taxon>eudicotyledons</taxon>
        <taxon>Gunneridae</taxon>
        <taxon>Pentapetalae</taxon>
        <taxon>rosids</taxon>
        <taxon>fabids</taxon>
        <taxon>Fabales</taxon>
        <taxon>Fabaceae</taxon>
        <taxon>Papilionoideae</taxon>
        <taxon>50 kb inversion clade</taxon>
        <taxon>NPAAA clade</taxon>
        <taxon>indigoferoid/millettioid clade</taxon>
        <taxon>Phaseoleae</taxon>
        <taxon>Glycine</taxon>
        <taxon>Glycine subgen. Glycine</taxon>
    </lineage>
</organism>
<evidence type="ECO:0000313" key="7">
    <source>
        <dbReference type="EMBL" id="AAS07027.1"/>
    </source>
</evidence>
<evidence type="ECO:0000256" key="1">
    <source>
        <dbReference type="ARBA" id="ARBA00002410"/>
    </source>
</evidence>
<dbReference type="EMBL" id="AY523603">
    <property type="protein sequence ID" value="AAS07027.1"/>
    <property type="molecule type" value="mRNA"/>
</dbReference>
<keyword evidence="4" id="KW-0325">Glycoprotein</keyword>
<dbReference type="SUPFAM" id="SSF56784">
    <property type="entry name" value="HAD-like"/>
    <property type="match status" value="1"/>
</dbReference>
<dbReference type="Gene3D" id="3.40.50.1000">
    <property type="entry name" value="HAD superfamily/HAD-like"/>
    <property type="match status" value="1"/>
</dbReference>
<reference evidence="7" key="2">
    <citation type="submission" date="2004-01" db="EMBL/GenBank/DDBJ databases">
        <authorList>
            <person name="Staswick P.S."/>
            <person name="Leelapon O."/>
        </authorList>
    </citation>
    <scope>NUCLEOTIDE SEQUENCE</scope>
</reference>
<dbReference type="InterPro" id="IPR011267">
    <property type="entry name" value="Veg_Stor_Prot"/>
</dbReference>
<dbReference type="GO" id="GO:0045735">
    <property type="term" value="F:nutrient reservoir activity"/>
    <property type="evidence" value="ECO:0007669"/>
    <property type="project" value="UniProtKB-UniRule"/>
</dbReference>
<dbReference type="Pfam" id="PF03767">
    <property type="entry name" value="Acid_phosphat_B"/>
    <property type="match status" value="1"/>
</dbReference>
<accession>Q6QWF7</accession>
<evidence type="ECO:0000256" key="3">
    <source>
        <dbReference type="ARBA" id="ARBA00022761"/>
    </source>
</evidence>
<comment type="similarity">
    <text evidence="5">Belongs to the APS1/VSP family.</text>
</comment>
<dbReference type="NCBIfam" id="TIGR01680">
    <property type="entry name" value="Veg_Stor_Prot"/>
    <property type="match status" value="1"/>
</dbReference>
<dbReference type="PANTHER" id="PTHR31284:SF19">
    <property type="entry name" value="VEGETATIVE STORAGE PROTEIN 1-RELATED"/>
    <property type="match status" value="1"/>
</dbReference>
<evidence type="ECO:0000256" key="5">
    <source>
        <dbReference type="PIRNR" id="PIRNR002674"/>
    </source>
</evidence>
<protein>
    <submittedName>
        <fullName evidence="7">Vegetative storage protein</fullName>
    </submittedName>
</protein>
<evidence type="ECO:0000256" key="4">
    <source>
        <dbReference type="ARBA" id="ARBA00023180"/>
    </source>
</evidence>
<dbReference type="InterPro" id="IPR036412">
    <property type="entry name" value="HAD-like_sf"/>
</dbReference>
<name>Q6QWF7_GLYTO</name>
<dbReference type="AlphaFoldDB" id="Q6QWF7"/>
<evidence type="ECO:0000256" key="2">
    <source>
        <dbReference type="ARBA" id="ARBA00022729"/>
    </source>
</evidence>
<dbReference type="PIRSF" id="PIRSF002674">
    <property type="entry name" value="VSP"/>
    <property type="match status" value="1"/>
</dbReference>
<dbReference type="CDD" id="cd07535">
    <property type="entry name" value="HAD_VSP"/>
    <property type="match status" value="1"/>
</dbReference>
<feature type="chain" id="PRO_5004278969" evidence="6">
    <location>
        <begin position="22"/>
        <end position="253"/>
    </location>
</feature>
<sequence length="253" mass="29099">MKMKVLVFFVATILVAWQCHAYNMFPLRMNTDYAARSTEAKCASWRLAVEAQNIFGFKTIPEECVESTKEYIHGGQYESDSKTVNQQAYFYARDLEVHDNDVFVFSIDATVLSNVPYYSEHGYGVEKYNSTLYDEWVNKGVAPALPQTLINYNKLLDLGFKIVFLSGRTEDKREVTEANLKAAGYHTWHQLILKDPKFITPNALAYKSAMREKLLRQGYSIKGIVGDQWSDHLGDHRGDSRSFKLPNPMYYIE</sequence>
<feature type="signal peptide" evidence="6">
    <location>
        <begin position="1"/>
        <end position="21"/>
    </location>
</feature>
<dbReference type="InterPro" id="IPR005519">
    <property type="entry name" value="Acid_phosphat_B-like"/>
</dbReference>
<gene>
    <name evidence="7" type="primary">VSPa</name>
</gene>
<reference evidence="7" key="1">
    <citation type="journal article" date="2004" name="Planta">
        <title>A single amino acid substitution in soybean VSPalpha increases its acid phosphatase activity nearly 20-fold.</title>
        <authorList>
            <person name="Leelapon O."/>
            <person name="Sarath G."/>
            <person name="Staswick P.E."/>
        </authorList>
    </citation>
    <scope>NUCLEOTIDE SEQUENCE</scope>
</reference>
<dbReference type="InterPro" id="IPR023214">
    <property type="entry name" value="HAD_sf"/>
</dbReference>
<evidence type="ECO:0000256" key="6">
    <source>
        <dbReference type="SAM" id="SignalP"/>
    </source>
</evidence>
<keyword evidence="2 6" id="KW-0732">Signal</keyword>
<dbReference type="InterPro" id="IPR014403">
    <property type="entry name" value="APS1/VSP"/>
</dbReference>
<proteinExistence type="evidence at transcript level"/>
<keyword evidence="3 5" id="KW-0758">Storage protein</keyword>